<organism evidence="2 3">
    <name type="scientific">Archangium violaceum Cb vi76</name>
    <dbReference type="NCBI Taxonomy" id="1406225"/>
    <lineage>
        <taxon>Bacteria</taxon>
        <taxon>Pseudomonadati</taxon>
        <taxon>Myxococcota</taxon>
        <taxon>Myxococcia</taxon>
        <taxon>Myxococcales</taxon>
        <taxon>Cystobacterineae</taxon>
        <taxon>Archangiaceae</taxon>
        <taxon>Archangium</taxon>
    </lineage>
</organism>
<reference evidence="2 3" key="1">
    <citation type="submission" date="2014-07" db="EMBL/GenBank/DDBJ databases">
        <title>Draft Genome Sequence of Gephyronic Acid Producer, Cystobacter violaceus Strain Cb vi76.</title>
        <authorList>
            <person name="Stevens D.C."/>
            <person name="Young J."/>
            <person name="Carmichael R."/>
            <person name="Tan J."/>
            <person name="Taylor R.E."/>
        </authorList>
    </citation>
    <scope>NUCLEOTIDE SEQUENCE [LARGE SCALE GENOMIC DNA]</scope>
    <source>
        <strain evidence="2 3">Cb vi76</strain>
    </source>
</reference>
<dbReference type="EMBL" id="JPMI01000227">
    <property type="protein sequence ID" value="KFA90002.1"/>
    <property type="molecule type" value="Genomic_DNA"/>
</dbReference>
<protein>
    <recommendedName>
        <fullName evidence="1">ATPase AAA-type core domain-containing protein</fullName>
    </recommendedName>
</protein>
<evidence type="ECO:0000313" key="2">
    <source>
        <dbReference type="EMBL" id="KFA90002.1"/>
    </source>
</evidence>
<dbReference type="InterPro" id="IPR027417">
    <property type="entry name" value="P-loop_NTPase"/>
</dbReference>
<dbReference type="AlphaFoldDB" id="A0A084SNG7"/>
<proteinExistence type="predicted"/>
<dbReference type="GO" id="GO:0016887">
    <property type="term" value="F:ATP hydrolysis activity"/>
    <property type="evidence" value="ECO:0007669"/>
    <property type="project" value="InterPro"/>
</dbReference>
<sequence length="112" mass="12821">MLMLLAQIASADRGGIVAIDEPEHALHPFAIRRLVERARAWARQHDLTILFTTHSPVLLNQFNAEPEHVFVLERGYEVLPVPLDELRDRNWLANYTIGELYSDSEFAANENI</sequence>
<gene>
    <name evidence="2" type="ORF">Q664_30920</name>
</gene>
<dbReference type="SUPFAM" id="SSF52540">
    <property type="entry name" value="P-loop containing nucleoside triphosphate hydrolases"/>
    <property type="match status" value="1"/>
</dbReference>
<evidence type="ECO:0000313" key="3">
    <source>
        <dbReference type="Proteomes" id="UP000028547"/>
    </source>
</evidence>
<feature type="domain" description="ATPase AAA-type core" evidence="1">
    <location>
        <begin position="4"/>
        <end position="60"/>
    </location>
</feature>
<dbReference type="InterPro" id="IPR003959">
    <property type="entry name" value="ATPase_AAA_core"/>
</dbReference>
<dbReference type="GO" id="GO:0005524">
    <property type="term" value="F:ATP binding"/>
    <property type="evidence" value="ECO:0007669"/>
    <property type="project" value="InterPro"/>
</dbReference>
<name>A0A084SNG7_9BACT</name>
<dbReference type="Gene3D" id="3.40.50.300">
    <property type="entry name" value="P-loop containing nucleotide triphosphate hydrolases"/>
    <property type="match status" value="1"/>
</dbReference>
<dbReference type="CDD" id="cd00267">
    <property type="entry name" value="ABC_ATPase"/>
    <property type="match status" value="1"/>
</dbReference>
<dbReference type="Proteomes" id="UP000028547">
    <property type="component" value="Unassembled WGS sequence"/>
</dbReference>
<evidence type="ECO:0000259" key="1">
    <source>
        <dbReference type="Pfam" id="PF13304"/>
    </source>
</evidence>
<dbReference type="Pfam" id="PF13304">
    <property type="entry name" value="AAA_21"/>
    <property type="match status" value="1"/>
</dbReference>
<comment type="caution">
    <text evidence="2">The sequence shown here is derived from an EMBL/GenBank/DDBJ whole genome shotgun (WGS) entry which is preliminary data.</text>
</comment>
<accession>A0A084SNG7</accession>